<organism evidence="1 2">
    <name type="scientific">Tardibacter chloracetimidivorans</name>
    <dbReference type="NCBI Taxonomy" id="1921510"/>
    <lineage>
        <taxon>Bacteria</taxon>
        <taxon>Pseudomonadati</taxon>
        <taxon>Pseudomonadota</taxon>
        <taxon>Alphaproteobacteria</taxon>
        <taxon>Sphingomonadales</taxon>
        <taxon>Sphingomonadaceae</taxon>
        <taxon>Tardibacter</taxon>
    </lineage>
</organism>
<accession>A0A1L3ZU22</accession>
<dbReference type="Gene3D" id="6.10.280.50">
    <property type="match status" value="1"/>
</dbReference>
<dbReference type="InterPro" id="IPR007420">
    <property type="entry name" value="DUF465"/>
</dbReference>
<dbReference type="STRING" id="1921510.BSL82_07245"/>
<dbReference type="OrthoDB" id="7392037at2"/>
<reference evidence="2" key="1">
    <citation type="submission" date="2016-11" db="EMBL/GenBank/DDBJ databases">
        <title>Complete Genome Sequence of alachlor-degrading Sphingomonas sp. strain JJ-A5.</title>
        <authorList>
            <person name="Lee H."/>
            <person name="Ka J.-O."/>
        </authorList>
    </citation>
    <scope>NUCLEOTIDE SEQUENCE [LARGE SCALE GENOMIC DNA]</scope>
    <source>
        <strain evidence="2">JJ-A5</strain>
    </source>
</reference>
<protein>
    <recommendedName>
        <fullName evidence="3">DUF465 domain-containing protein</fullName>
    </recommendedName>
</protein>
<dbReference type="InterPro" id="IPR038444">
    <property type="entry name" value="DUF465_sf"/>
</dbReference>
<sequence length="51" mass="5921">MESAHIVALSAKHAELDERIFSESRRPLPNEALLQRLKREKLRIKQEIVGI</sequence>
<evidence type="ECO:0000313" key="1">
    <source>
        <dbReference type="EMBL" id="API59128.1"/>
    </source>
</evidence>
<gene>
    <name evidence="1" type="ORF">BSL82_07245</name>
</gene>
<name>A0A1L3ZU22_9SPHN</name>
<dbReference type="KEGG" id="sphj:BSL82_07245"/>
<keyword evidence="2" id="KW-1185">Reference proteome</keyword>
<evidence type="ECO:0000313" key="2">
    <source>
        <dbReference type="Proteomes" id="UP000182063"/>
    </source>
</evidence>
<evidence type="ECO:0008006" key="3">
    <source>
        <dbReference type="Google" id="ProtNLM"/>
    </source>
</evidence>
<dbReference type="Pfam" id="PF04325">
    <property type="entry name" value="DUF465"/>
    <property type="match status" value="1"/>
</dbReference>
<proteinExistence type="predicted"/>
<dbReference type="EMBL" id="CP018221">
    <property type="protein sequence ID" value="API59128.1"/>
    <property type="molecule type" value="Genomic_DNA"/>
</dbReference>
<dbReference type="Proteomes" id="UP000182063">
    <property type="component" value="Chromosome"/>
</dbReference>
<dbReference type="RefSeq" id="WP_072596680.1">
    <property type="nucleotide sequence ID" value="NZ_CP018221.1"/>
</dbReference>
<dbReference type="AlphaFoldDB" id="A0A1L3ZU22"/>